<dbReference type="Pfam" id="PF08707">
    <property type="entry name" value="PriCT_2"/>
    <property type="match status" value="1"/>
</dbReference>
<dbReference type="SMART" id="SM00493">
    <property type="entry name" value="TOPRIM"/>
    <property type="match status" value="1"/>
</dbReference>
<feature type="compositionally biased region" description="Polar residues" evidence="1">
    <location>
        <begin position="1388"/>
        <end position="1398"/>
    </location>
</feature>
<name>F0EYB4_9NEIS</name>
<feature type="compositionally biased region" description="Polar residues" evidence="1">
    <location>
        <begin position="1550"/>
        <end position="1571"/>
    </location>
</feature>
<comment type="caution">
    <text evidence="3">The sequence shown here is derived from an EMBL/GenBank/DDBJ whole genome shotgun (WGS) entry which is preliminary data.</text>
</comment>
<dbReference type="Pfam" id="PF18819">
    <property type="entry name" value="MuF_C"/>
    <property type="match status" value="1"/>
</dbReference>
<feature type="region of interest" description="Disordered" evidence="1">
    <location>
        <begin position="1271"/>
        <end position="1319"/>
    </location>
</feature>
<evidence type="ECO:0000313" key="3">
    <source>
        <dbReference type="EMBL" id="EGC17522.1"/>
    </source>
</evidence>
<dbReference type="STRING" id="888741.HMPREF9098_0848"/>
<dbReference type="CDD" id="cd06223">
    <property type="entry name" value="PRTases_typeI"/>
    <property type="match status" value="1"/>
</dbReference>
<dbReference type="Gene3D" id="3.40.50.2020">
    <property type="match status" value="1"/>
</dbReference>
<sequence length="1854" mass="206852">MTITYETDYDEVRNALTYLDPNDRETWWKVGAALKSEFDEGGRGLWEDWSRSYPKWNERESNAQWKSFKYGHIHIGTLFHMAKANGFTFSQSYRTPTAEETAHREAEWAVKREVQDAWDKVSRDHAARTANIVWENANTRPADAGFPYLRDKGIADPAVLANARINRFKDEDRLVIPMYDRPNHIVNRQAIDANGGKFFLPGGEVGGAYGKIAAPNSDWTGGVYLAEGFATAASIHMATGKPVVIAFNAGNLPKVAAKMAAMLPENAPVYIAADNDASQTGIKKAAEAAQVLGNRARVVMPEFTGDEIARFQQKHGQDSRPSDFNDLHELRGLDAVQSALNRPLAPETLPETAAVRHEEVREHNNAQAIAGLEPAEAQQLFEAELGKINNVKIRDSVKRELAARDVGFRLPERQKQPAPAQTALPGSSQGLNEGPDTPFTRAVDDVVSGNVSAGYIALGTTPDVLQMLGVPQGKVRISGGTIEKAMAKYIGRSHNYDQNDHWVRPGDLKQLQSQMNDPIAIFQSATNAHSLVVLTELYEYEDNKEKPMIAALHINKGKGKHGADLINVSSVYGRSDMQLVRAFDTDLLYANEKKVQDFLTTHPLQLHWDITSSSELSMRNIKTEMDLVQWQNAQKQPIQPNPQQSIPREPVRRDGLVQPEKQPAPEKSAAHSERAPWNDFPPLIRNGTLEELKNSENYQAAKAGDSKAALSLVQSLLNEQTIAEIQEMAGGREPVIVAVRAEESAGRNKIPFMMARALSSQTGWQVDTKLFQANFAGRTGTDAVYRLANPPIFRGDVQAGRDYLIVDDNSTMGGTIASLRGYIENRGGHVIGAAVMSARETGLDIVPTQKQLDDIQRKHGDAPNDYWTNTFGYGIDHLTRGEAGTIRTSPSFDRLRSGIDAARLQRSERMGDRGIAQKSVDTAQSPEPKHLNRNPRTADDKPLSAVSFAQKENIMTDLSPEQIRSYAQRIANITDEADRNAAIDEFAESHGTNIRRQVGEILQEQAARVVSGQTENLTGTQPDTTHTAAEQAAVSLSATDKTTPVEKHYSEQIIDQLTEQHGWKKQDALTAQKTFQGIKEGGMLNPDGNHVMYARFNETGRYLALESGWDTVFDIDARDIAPPAAAEVFDRYAGQYARQNTVPSWDEMFRELHNSSNLYWERQEAEQSPQQPDTPNMEQQLKTELENTALPENMYFETETLSNGRAIARIQIQGYDNEIMLDKLEQGGYIATFNDFHLEFNQLSALREMTSRLEREYREYMEYMENQAMRETAENPTQTAAEQAAVSASDSPEPQVATEQAADTQPESAAETVPDEENGIEFDGEAQDLEQEAPEAGPTFRQPENPAPERETITAEEVRQNLARARAAEALERQDGQKQPVPERQPETVPQQQETRPQTAPEADLGSLFDETAPQPAREPAPSENPSVPQKPKPVLDLDYETASGLNQRYIRMEGKYLDLNNRTTVMFEDQGGKIKTAAADPQVIRDMLDTAQAKNWGSIKISGSREFKQAMWLEAELRGIPSTGYKPGREDLALRDQLLADRQRNGIEQIQPQQSRQPENSSVQSSSAEPHSQDRKVQAAEYQKGVMLLEHGAAPYLHNPDNRTNYFVKYEQDGEIRERWGVELESALTESGAQAGDRIEIHDLGRQPVVVNILVRDESGKIVRDEQGNKVFEEKEVEKNLFRIEVLERQQDRQPENVRVRQNGPLPDQSALVHSEAAQAAAKADTSKEKVLAAEIQHRAAQFANGQQRPTGQVAATPNHALESARALYQQQLGKSRKEVKATVQYLENIQRKMTETLEPALRDRQMQRFYESVTADMKSGNIPTPKRTAGQNQTHRNETRHPAHEQENEQEM</sequence>
<dbReference type="InterPro" id="IPR029057">
    <property type="entry name" value="PRTase-like"/>
</dbReference>
<feature type="region of interest" description="Disordered" evidence="1">
    <location>
        <begin position="409"/>
        <end position="439"/>
    </location>
</feature>
<dbReference type="InterPro" id="IPR014819">
    <property type="entry name" value="PriCT_2"/>
</dbReference>
<dbReference type="SUPFAM" id="SSF53271">
    <property type="entry name" value="PRTase-like"/>
    <property type="match status" value="1"/>
</dbReference>
<dbReference type="Pfam" id="PF18821">
    <property type="entry name" value="LPD7"/>
    <property type="match status" value="1"/>
</dbReference>
<dbReference type="InterPro" id="IPR041131">
    <property type="entry name" value="MuF_C"/>
</dbReference>
<dbReference type="RefSeq" id="WP_003782161.1">
    <property type="nucleotide sequence ID" value="NZ_GL870929.1"/>
</dbReference>
<proteinExistence type="predicted"/>
<feature type="domain" description="Toprim" evidence="2">
    <location>
        <begin position="221"/>
        <end position="297"/>
    </location>
</feature>
<dbReference type="InterPro" id="IPR040677">
    <property type="entry name" value="LPD7"/>
</dbReference>
<dbReference type="InterPro" id="IPR034154">
    <property type="entry name" value="TOPRIM_DnaG/twinkle"/>
</dbReference>
<dbReference type="CDD" id="cd01029">
    <property type="entry name" value="TOPRIM_primases"/>
    <property type="match status" value="1"/>
</dbReference>
<evidence type="ECO:0000313" key="4">
    <source>
        <dbReference type="Proteomes" id="UP000004088"/>
    </source>
</evidence>
<dbReference type="EMBL" id="AEWV01000015">
    <property type="protein sequence ID" value="EGC17522.1"/>
    <property type="molecule type" value="Genomic_DNA"/>
</dbReference>
<dbReference type="HOGENOM" id="CLU_236798_0_0_4"/>
<organism evidence="3 4">
    <name type="scientific">Kingella denitrificans ATCC 33394</name>
    <dbReference type="NCBI Taxonomy" id="888741"/>
    <lineage>
        <taxon>Bacteria</taxon>
        <taxon>Pseudomonadati</taxon>
        <taxon>Pseudomonadota</taxon>
        <taxon>Betaproteobacteria</taxon>
        <taxon>Neisseriales</taxon>
        <taxon>Neisseriaceae</taxon>
        <taxon>Kingella</taxon>
    </lineage>
</organism>
<accession>F0EYB4</accession>
<evidence type="ECO:0000256" key="1">
    <source>
        <dbReference type="SAM" id="MobiDB-lite"/>
    </source>
</evidence>
<feature type="region of interest" description="Disordered" evidence="1">
    <location>
        <begin position="907"/>
        <end position="940"/>
    </location>
</feature>
<feature type="region of interest" description="Disordered" evidence="1">
    <location>
        <begin position="1550"/>
        <end position="1579"/>
    </location>
</feature>
<dbReference type="GO" id="GO:0016817">
    <property type="term" value="F:hydrolase activity, acting on acid anhydrides"/>
    <property type="evidence" value="ECO:0007669"/>
    <property type="project" value="InterPro"/>
</dbReference>
<feature type="region of interest" description="Disordered" evidence="1">
    <location>
        <begin position="1814"/>
        <end position="1854"/>
    </location>
</feature>
<feature type="compositionally biased region" description="Basic and acidic residues" evidence="1">
    <location>
        <begin position="1837"/>
        <end position="1854"/>
    </location>
</feature>
<feature type="compositionally biased region" description="Basic and acidic residues" evidence="1">
    <location>
        <begin position="1366"/>
        <end position="1376"/>
    </location>
</feature>
<gene>
    <name evidence="3" type="ORF">HMPREF9098_0848</name>
</gene>
<keyword evidence="4" id="KW-1185">Reference proteome</keyword>
<dbReference type="Proteomes" id="UP000004088">
    <property type="component" value="Unassembled WGS sequence"/>
</dbReference>
<dbReference type="Pfam" id="PF13362">
    <property type="entry name" value="Toprim_3"/>
    <property type="match status" value="1"/>
</dbReference>
<reference evidence="3 4" key="1">
    <citation type="submission" date="2011-01" db="EMBL/GenBank/DDBJ databases">
        <authorList>
            <person name="Muzny D."/>
            <person name="Qin X."/>
            <person name="Deng J."/>
            <person name="Jiang H."/>
            <person name="Liu Y."/>
            <person name="Qu J."/>
            <person name="Song X.-Z."/>
            <person name="Zhang L."/>
            <person name="Thornton R."/>
            <person name="Coyle M."/>
            <person name="Francisco L."/>
            <person name="Jackson L."/>
            <person name="Javaid M."/>
            <person name="Korchina V."/>
            <person name="Kovar C."/>
            <person name="Mata R."/>
            <person name="Mathew T."/>
            <person name="Ngo R."/>
            <person name="Nguyen L."/>
            <person name="Nguyen N."/>
            <person name="Okwuonu G."/>
            <person name="Ongeri F."/>
            <person name="Pham C."/>
            <person name="Simmons D."/>
            <person name="Wilczek-Boney K."/>
            <person name="Hale W."/>
            <person name="Jakkamsetti A."/>
            <person name="Pham P."/>
            <person name="Ruth R."/>
            <person name="San Lucas F."/>
            <person name="Warren J."/>
            <person name="Zhang J."/>
            <person name="Zhao Z."/>
            <person name="Zhou C."/>
            <person name="Zhu D."/>
            <person name="Lee S."/>
            <person name="Bess C."/>
            <person name="Blankenburg K."/>
            <person name="Forbes L."/>
            <person name="Fu Q."/>
            <person name="Gubbala S."/>
            <person name="Hirani K."/>
            <person name="Jayaseelan J.C."/>
            <person name="Lara F."/>
            <person name="Munidasa M."/>
            <person name="Palculict T."/>
            <person name="Patil S."/>
            <person name="Pu L.-L."/>
            <person name="Saada N."/>
            <person name="Tang L."/>
            <person name="Weissenberger G."/>
            <person name="Zhu Y."/>
            <person name="Hemphill L."/>
            <person name="Shang Y."/>
            <person name="Youmans B."/>
            <person name="Ayvaz T."/>
            <person name="Ross M."/>
            <person name="Santibanez J."/>
            <person name="Aqrawi P."/>
            <person name="Gross S."/>
            <person name="Joshi V."/>
            <person name="Fowler G."/>
            <person name="Nazareth L."/>
            <person name="Reid J."/>
            <person name="Worley K."/>
            <person name="Petrosino J."/>
            <person name="Highlander S."/>
            <person name="Gibbs R."/>
        </authorList>
    </citation>
    <scope>NUCLEOTIDE SEQUENCE [LARGE SCALE GENOMIC DNA]</scope>
    <source>
        <strain evidence="3 4">ATCC 33394</strain>
    </source>
</reference>
<protein>
    <submittedName>
        <fullName evidence="3">Toprim domain protein</fullName>
    </submittedName>
</protein>
<evidence type="ECO:0000259" key="2">
    <source>
        <dbReference type="SMART" id="SM00493"/>
    </source>
</evidence>
<feature type="region of interest" description="Disordered" evidence="1">
    <location>
        <begin position="1331"/>
        <end position="1435"/>
    </location>
</feature>
<dbReference type="InterPro" id="IPR006171">
    <property type="entry name" value="TOPRIM_dom"/>
</dbReference>
<dbReference type="InterPro" id="IPR000836">
    <property type="entry name" value="PRTase_dom"/>
</dbReference>
<feature type="compositionally biased region" description="Polar residues" evidence="1">
    <location>
        <begin position="1274"/>
        <end position="1307"/>
    </location>
</feature>
<feature type="compositionally biased region" description="Basic and acidic residues" evidence="1">
    <location>
        <begin position="1347"/>
        <end position="1359"/>
    </location>
</feature>
<feature type="region of interest" description="Disordered" evidence="1">
    <location>
        <begin position="658"/>
        <end position="682"/>
    </location>
</feature>